<evidence type="ECO:0000256" key="1">
    <source>
        <dbReference type="SAM" id="MobiDB-lite"/>
    </source>
</evidence>
<reference evidence="2 3" key="1">
    <citation type="submission" date="2024-09" db="EMBL/GenBank/DDBJ databases">
        <authorList>
            <person name="Sun Q."/>
            <person name="Mori K."/>
        </authorList>
    </citation>
    <scope>NUCLEOTIDE SEQUENCE [LARGE SCALE GENOMIC DNA]</scope>
    <source>
        <strain evidence="2 3">TBRC 3947</strain>
    </source>
</reference>
<protein>
    <submittedName>
        <fullName evidence="2">Uncharacterized protein</fullName>
    </submittedName>
</protein>
<sequence>MTIAPAPPASSSSAQPHHRELGRAAGVLRRPGAPHGLGQFAHRYGPPAPQHQRGEQDAMLRGADRHDPVRHPHLERTEQPERQRHG</sequence>
<comment type="caution">
    <text evidence="2">The sequence shown here is derived from an EMBL/GenBank/DDBJ whole genome shotgun (WGS) entry which is preliminary data.</text>
</comment>
<dbReference type="EMBL" id="JBHLUH010000089">
    <property type="protein sequence ID" value="MFC0533682.1"/>
    <property type="molecule type" value="Genomic_DNA"/>
</dbReference>
<keyword evidence="3" id="KW-1185">Reference proteome</keyword>
<dbReference type="Proteomes" id="UP001589867">
    <property type="component" value="Unassembled WGS sequence"/>
</dbReference>
<proteinExistence type="predicted"/>
<feature type="region of interest" description="Disordered" evidence="1">
    <location>
        <begin position="1"/>
        <end position="86"/>
    </location>
</feature>
<evidence type="ECO:0000313" key="2">
    <source>
        <dbReference type="EMBL" id="MFC0533682.1"/>
    </source>
</evidence>
<accession>A0ABV6MG18</accession>
<gene>
    <name evidence="2" type="ORF">ACFFIA_39365</name>
</gene>
<organism evidence="2 3">
    <name type="scientific">Phytohabitans kaempferiae</name>
    <dbReference type="NCBI Taxonomy" id="1620943"/>
    <lineage>
        <taxon>Bacteria</taxon>
        <taxon>Bacillati</taxon>
        <taxon>Actinomycetota</taxon>
        <taxon>Actinomycetes</taxon>
        <taxon>Micromonosporales</taxon>
        <taxon>Micromonosporaceae</taxon>
    </lineage>
</organism>
<feature type="compositionally biased region" description="Basic and acidic residues" evidence="1">
    <location>
        <begin position="52"/>
        <end position="86"/>
    </location>
</feature>
<name>A0ABV6MG18_9ACTN</name>
<evidence type="ECO:0000313" key="3">
    <source>
        <dbReference type="Proteomes" id="UP001589867"/>
    </source>
</evidence>
<dbReference type="RefSeq" id="WP_377261606.1">
    <property type="nucleotide sequence ID" value="NZ_JBHLUH010000089.1"/>
</dbReference>